<comment type="caution">
    <text evidence="2">The sequence shown here is derived from an EMBL/GenBank/DDBJ whole genome shotgun (WGS) entry which is preliminary data.</text>
</comment>
<evidence type="ECO:0000313" key="3">
    <source>
        <dbReference type="Proteomes" id="UP000183809"/>
    </source>
</evidence>
<dbReference type="RefSeq" id="XP_020126908.1">
    <property type="nucleotide sequence ID" value="XM_020277528.1"/>
</dbReference>
<evidence type="ECO:0000259" key="1">
    <source>
        <dbReference type="Pfam" id="PF01425"/>
    </source>
</evidence>
<dbReference type="SUPFAM" id="SSF75304">
    <property type="entry name" value="Amidase signature (AS) enzymes"/>
    <property type="match status" value="1"/>
</dbReference>
<dbReference type="AlphaFoldDB" id="A0A1J9QQA8"/>
<sequence>MDDARFVAVFADGNSCAEEPHVEQVKIVHVGDAYFMAIPAGTVIVSLTKYFNRMLLLILLQDLTYGELRYVEPSFQQSSLEKLVPEHHHGETSDSGKASLDNQFRSHATPKYFTVLDAGDQHRLSAHWIAEQTRAYQACDTFQHAFLHGIVLTTSNAEPAKIGEQAKMVLRKTGVKWISWLTRSKDSRLTFRPGPHYTNGACFYELHRLHDDTHDCFITAITRRSPKLPFRPTSYPSFSRPSGPAVAVPSRLKPHGTSHASLAGMRVAIKDNFDVAGVRTSLCNRAYDALYAPAPTTAACVQTLIDKGAAIVGKTKLSSFAATEEPIECIEWPAPWNPRADGHQSPAGSSSGSAAAVAAYDWLDVAVGSDTSGSGRRPAHWNGVVAMRPTHGVLSAHGLLPSFHLFDVPTFFGRDLVLCRRFAEAWYGDGLPSVGCELPVEIVVPIDYLATIRNPYQSRLIEEFLADMENFFGVQAKRVKLDKLWVETRPEEAENQKLSDYMEAACRDSFWYDDFHNTDEFRSRYKRKFGSNPYVSPPVQWQWSLASEITKADRDDAVNRLRVYRKWFTEKVMKPEDRNTIIVLPIEDISPRYRDEPPSRKFYPTGVPMLFLSPITGGPELTIPIGQVPYVSKVTGREELLPMGISLMASPGYDLVLMDLMLKCLEHANRPTRVRTGRHMFFGGNSFAV</sequence>
<dbReference type="GeneID" id="31017789"/>
<dbReference type="Proteomes" id="UP000183809">
    <property type="component" value="Unassembled WGS sequence"/>
</dbReference>
<gene>
    <name evidence="2" type="ORF">BKCO1_5800016</name>
</gene>
<dbReference type="PANTHER" id="PTHR46310:SF7">
    <property type="entry name" value="AMIDASE 1"/>
    <property type="match status" value="1"/>
</dbReference>
<protein>
    <submittedName>
        <fullName evidence="2">Glutamyl-trna amidotransferase</fullName>
    </submittedName>
</protein>
<dbReference type="InterPro" id="IPR023631">
    <property type="entry name" value="Amidase_dom"/>
</dbReference>
<evidence type="ECO:0000313" key="2">
    <source>
        <dbReference type="EMBL" id="OJD30648.1"/>
    </source>
</evidence>
<dbReference type="PANTHER" id="PTHR46310">
    <property type="entry name" value="AMIDASE 1"/>
    <property type="match status" value="1"/>
</dbReference>
<dbReference type="OrthoDB" id="5423360at2759"/>
<dbReference type="EMBL" id="MNUE01000058">
    <property type="protein sequence ID" value="OJD30648.1"/>
    <property type="molecule type" value="Genomic_DNA"/>
</dbReference>
<accession>A0A1J9QQA8</accession>
<dbReference type="InterPro" id="IPR036928">
    <property type="entry name" value="AS_sf"/>
</dbReference>
<dbReference type="Pfam" id="PF01425">
    <property type="entry name" value="Amidase"/>
    <property type="match status" value="1"/>
</dbReference>
<dbReference type="STRING" id="236234.A0A1J9QQA8"/>
<dbReference type="Gene3D" id="3.90.1300.10">
    <property type="entry name" value="Amidase signature (AS) domain"/>
    <property type="match status" value="1"/>
</dbReference>
<organism evidence="2 3">
    <name type="scientific">Diplodia corticola</name>
    <dbReference type="NCBI Taxonomy" id="236234"/>
    <lineage>
        <taxon>Eukaryota</taxon>
        <taxon>Fungi</taxon>
        <taxon>Dikarya</taxon>
        <taxon>Ascomycota</taxon>
        <taxon>Pezizomycotina</taxon>
        <taxon>Dothideomycetes</taxon>
        <taxon>Dothideomycetes incertae sedis</taxon>
        <taxon>Botryosphaeriales</taxon>
        <taxon>Botryosphaeriaceae</taxon>
        <taxon>Diplodia</taxon>
    </lineage>
</organism>
<dbReference type="GO" id="GO:0016740">
    <property type="term" value="F:transferase activity"/>
    <property type="evidence" value="ECO:0007669"/>
    <property type="project" value="UniProtKB-KW"/>
</dbReference>
<name>A0A1J9QQA8_9PEZI</name>
<reference evidence="2 3" key="1">
    <citation type="submission" date="2016-10" db="EMBL/GenBank/DDBJ databases">
        <title>Proteomics and genomics reveal pathogen-plant mechanisms compatible with a hemibiotrophic lifestyle of Diplodia corticola.</title>
        <authorList>
            <person name="Fernandes I."/>
            <person name="De Jonge R."/>
            <person name="Van De Peer Y."/>
            <person name="Devreese B."/>
            <person name="Alves A."/>
            <person name="Esteves A.C."/>
        </authorList>
    </citation>
    <scope>NUCLEOTIDE SEQUENCE [LARGE SCALE GENOMIC DNA]</scope>
    <source>
        <strain evidence="2 3">CBS 112549</strain>
    </source>
</reference>
<keyword evidence="2" id="KW-0808">Transferase</keyword>
<feature type="domain" description="Amidase" evidence="1">
    <location>
        <begin position="256"/>
        <end position="425"/>
    </location>
</feature>
<keyword evidence="3" id="KW-1185">Reference proteome</keyword>
<proteinExistence type="predicted"/>